<evidence type="ECO:0000256" key="1">
    <source>
        <dbReference type="ARBA" id="ARBA00004167"/>
    </source>
</evidence>
<dbReference type="InterPro" id="IPR001460">
    <property type="entry name" value="PCN-bd_Tpept"/>
</dbReference>
<evidence type="ECO:0000259" key="13">
    <source>
        <dbReference type="Pfam" id="PF03717"/>
    </source>
</evidence>
<evidence type="ECO:0000256" key="11">
    <source>
        <dbReference type="SAM" id="Phobius"/>
    </source>
</evidence>
<dbReference type="PANTHER" id="PTHR30627">
    <property type="entry name" value="PEPTIDOGLYCAN D,D-TRANSPEPTIDASE"/>
    <property type="match status" value="1"/>
</dbReference>
<keyword evidence="8 11" id="KW-1133">Transmembrane helix</keyword>
<evidence type="ECO:0000256" key="4">
    <source>
        <dbReference type="ARBA" id="ARBA00022475"/>
    </source>
</evidence>
<feature type="transmembrane region" description="Helical" evidence="11">
    <location>
        <begin position="21"/>
        <end position="42"/>
    </location>
</feature>
<dbReference type="InterPro" id="IPR036138">
    <property type="entry name" value="PBP_dimer_sf"/>
</dbReference>
<dbReference type="Pfam" id="PF00905">
    <property type="entry name" value="Transpeptidase"/>
    <property type="match status" value="1"/>
</dbReference>
<keyword evidence="5 11" id="KW-0812">Transmembrane</keyword>
<dbReference type="EMBL" id="JAUMKJ010000011">
    <property type="protein sequence ID" value="MDO3677484.1"/>
    <property type="molecule type" value="Genomic_DNA"/>
</dbReference>
<keyword evidence="9 11" id="KW-0472">Membrane</keyword>
<name>A0ABT8V7P8_9BACL</name>
<keyword evidence="7" id="KW-0573">Peptidoglycan synthesis</keyword>
<evidence type="ECO:0000256" key="2">
    <source>
        <dbReference type="ARBA" id="ARBA00004236"/>
    </source>
</evidence>
<proteinExistence type="inferred from homology"/>
<evidence type="ECO:0000256" key="3">
    <source>
        <dbReference type="ARBA" id="ARBA00007171"/>
    </source>
</evidence>
<comment type="similarity">
    <text evidence="3">Belongs to the transpeptidase family.</text>
</comment>
<evidence type="ECO:0000256" key="9">
    <source>
        <dbReference type="ARBA" id="ARBA00023136"/>
    </source>
</evidence>
<comment type="subcellular location">
    <subcellularLocation>
        <location evidence="2">Cell membrane</location>
    </subcellularLocation>
    <subcellularLocation>
        <location evidence="1">Membrane</location>
        <topology evidence="1">Single-pass membrane protein</topology>
    </subcellularLocation>
</comment>
<accession>A0ABT8V7P8</accession>
<comment type="caution">
    <text evidence="14">The sequence shown here is derived from an EMBL/GenBank/DDBJ whole genome shotgun (WGS) entry which is preliminary data.</text>
</comment>
<evidence type="ECO:0000256" key="10">
    <source>
        <dbReference type="ARBA" id="ARBA00023316"/>
    </source>
</evidence>
<dbReference type="SUPFAM" id="SSF56519">
    <property type="entry name" value="Penicillin binding protein dimerisation domain"/>
    <property type="match status" value="1"/>
</dbReference>
<evidence type="ECO:0000313" key="14">
    <source>
        <dbReference type="EMBL" id="MDO3677484.1"/>
    </source>
</evidence>
<organism evidence="14 15">
    <name type="scientific">Paenibacillus ehimensis</name>
    <dbReference type="NCBI Taxonomy" id="79264"/>
    <lineage>
        <taxon>Bacteria</taxon>
        <taxon>Bacillati</taxon>
        <taxon>Bacillota</taxon>
        <taxon>Bacilli</taxon>
        <taxon>Bacillales</taxon>
        <taxon>Paenibacillaceae</taxon>
        <taxon>Paenibacillus</taxon>
    </lineage>
</organism>
<feature type="domain" description="Penicillin-binding protein dimerisation" evidence="13">
    <location>
        <begin position="62"/>
        <end position="262"/>
    </location>
</feature>
<dbReference type="InterPro" id="IPR050515">
    <property type="entry name" value="Beta-lactam/transpept"/>
</dbReference>
<keyword evidence="10" id="KW-0961">Cell wall biogenesis/degradation</keyword>
<dbReference type="RefSeq" id="WP_302878180.1">
    <property type="nucleotide sequence ID" value="NZ_JAUMKJ010000011.1"/>
</dbReference>
<protein>
    <submittedName>
        <fullName evidence="14">Penicillin-binding transpeptidase domain-containing protein</fullName>
    </submittedName>
</protein>
<keyword evidence="15" id="KW-1185">Reference proteome</keyword>
<keyword evidence="4" id="KW-1003">Cell membrane</keyword>
<evidence type="ECO:0000259" key="12">
    <source>
        <dbReference type="Pfam" id="PF00905"/>
    </source>
</evidence>
<evidence type="ECO:0000256" key="6">
    <source>
        <dbReference type="ARBA" id="ARBA00022960"/>
    </source>
</evidence>
<dbReference type="Gene3D" id="3.90.1310.10">
    <property type="entry name" value="Penicillin-binding protein 2a (Domain 2)"/>
    <property type="match status" value="1"/>
</dbReference>
<sequence length="675" mass="75494">MLKKLAERMRPPSSGLPLASRINVFFFITFCLFSILILRLAMLQLVESKNLKEEEANNKNRPIPPTRGNIFDRKGAPIAYTTPTQSLYFRIEQGQTQDQVIALARELERIFSERGAPSPKKLTAEEIIRLMDVGYDLTKTKTKEPSFYYVPRRIKTDLTRDEIAYIGEWRDELKWIQVVEESTRTYDRENTIAVQLVGYMKPFSAAREPNNGLPFYRKKENTEGYVDTEDVGFDGIELMYQKELRGESGYKAFPVNAANKIVGPEVTLQTPKKGNHLYLTIDKDVQLMTEQAIMDHLATLQSSGNRFAYAPNARAGYAVAMEVKTGKVVAMASMPDYDPNLWISGFSTKSDFDSIQPFVNNGTITTAYGNFPEEERKKHPTSIVYMGSTIKPLSVLIGFKEGLIHPGTQYYDTGVFTYGKDNSRLTNSDRAAYGWLTPATAIAHSSNTFMSDKIGNALHSKYGEKAVDVWEDYLAKFGLGVSTQSGLPREYKGVNEFKTNKSESFQSRMVFASWGQNERYTTLQLAQFATTLATRGKRLKPLLVDKIESYDRGQLIQKFDEPVVLDETEFAAAEWNAVLQGMANVKVQGFDGFPYSFARKTGTSTQSVGKKLVDNAVFIAFAPLENPTLAVAVVVPEGGFGAWGAAPIARKIFDAYDQYYGLDGVPKGTKAAADK</sequence>
<dbReference type="Pfam" id="PF03717">
    <property type="entry name" value="PBP_dimer"/>
    <property type="match status" value="1"/>
</dbReference>
<evidence type="ECO:0000256" key="8">
    <source>
        <dbReference type="ARBA" id="ARBA00022989"/>
    </source>
</evidence>
<evidence type="ECO:0000256" key="5">
    <source>
        <dbReference type="ARBA" id="ARBA00022692"/>
    </source>
</evidence>
<dbReference type="InterPro" id="IPR012338">
    <property type="entry name" value="Beta-lactam/transpept-like"/>
</dbReference>
<evidence type="ECO:0000313" key="15">
    <source>
        <dbReference type="Proteomes" id="UP001168883"/>
    </source>
</evidence>
<dbReference type="Proteomes" id="UP001168883">
    <property type="component" value="Unassembled WGS sequence"/>
</dbReference>
<dbReference type="InterPro" id="IPR005311">
    <property type="entry name" value="PBP_dimer"/>
</dbReference>
<dbReference type="PANTHER" id="PTHR30627:SF2">
    <property type="entry name" value="PEPTIDOGLYCAN D,D-TRANSPEPTIDASE MRDA"/>
    <property type="match status" value="1"/>
</dbReference>
<dbReference type="Gene3D" id="3.40.710.10">
    <property type="entry name" value="DD-peptidase/beta-lactamase superfamily"/>
    <property type="match status" value="1"/>
</dbReference>
<reference evidence="14" key="1">
    <citation type="submission" date="2023-07" db="EMBL/GenBank/DDBJ databases">
        <authorList>
            <person name="Aktuganov G."/>
            <person name="Boyko T."/>
            <person name="Delegan Y."/>
            <person name="Galimzianova N."/>
            <person name="Gilvanova E."/>
            <person name="Korobov V."/>
            <person name="Kuzmina L."/>
            <person name="Melentiev A."/>
            <person name="Milman P."/>
            <person name="Ryabova A."/>
            <person name="Stupak E."/>
            <person name="Yasakov T."/>
            <person name="Zharikova N."/>
            <person name="Zhurenko E."/>
        </authorList>
    </citation>
    <scope>NUCLEOTIDE SEQUENCE</scope>
    <source>
        <strain evidence="14">IB-739</strain>
    </source>
</reference>
<keyword evidence="6" id="KW-0133">Cell shape</keyword>
<evidence type="ECO:0000256" key="7">
    <source>
        <dbReference type="ARBA" id="ARBA00022984"/>
    </source>
</evidence>
<feature type="domain" description="Penicillin-binding protein transpeptidase" evidence="12">
    <location>
        <begin position="316"/>
        <end position="653"/>
    </location>
</feature>
<dbReference type="SUPFAM" id="SSF56601">
    <property type="entry name" value="beta-lactamase/transpeptidase-like"/>
    <property type="match status" value="1"/>
</dbReference>
<gene>
    <name evidence="14" type="ORF">Q3C12_10775</name>
</gene>